<accession>W9QZ71</accession>
<sequence>MDELQNRVTSSSLVAFAFDTGNGGTLLGFRVSIGRRMLWGVISLVCGGGQRLKVVPHADVWASPKLFKSRS</sequence>
<dbReference type="AlphaFoldDB" id="W9QZ71"/>
<protein>
    <submittedName>
        <fullName evidence="1">Uncharacterized protein</fullName>
    </submittedName>
</protein>
<reference evidence="2" key="1">
    <citation type="submission" date="2013-01" db="EMBL/GenBank/DDBJ databases">
        <title>Draft Genome Sequence of a Mulberry Tree, Morus notabilis C.K. Schneid.</title>
        <authorList>
            <person name="He N."/>
            <person name="Zhao S."/>
        </authorList>
    </citation>
    <scope>NUCLEOTIDE SEQUENCE</scope>
</reference>
<dbReference type="EMBL" id="KE343885">
    <property type="protein sequence ID" value="EXB44997.1"/>
    <property type="molecule type" value="Genomic_DNA"/>
</dbReference>
<name>W9QZ71_9ROSA</name>
<evidence type="ECO:0000313" key="1">
    <source>
        <dbReference type="EMBL" id="EXB44997.1"/>
    </source>
</evidence>
<dbReference type="Proteomes" id="UP000030645">
    <property type="component" value="Unassembled WGS sequence"/>
</dbReference>
<evidence type="ECO:0000313" key="2">
    <source>
        <dbReference type="Proteomes" id="UP000030645"/>
    </source>
</evidence>
<gene>
    <name evidence="1" type="ORF">L484_001476</name>
</gene>
<organism evidence="1 2">
    <name type="scientific">Morus notabilis</name>
    <dbReference type="NCBI Taxonomy" id="981085"/>
    <lineage>
        <taxon>Eukaryota</taxon>
        <taxon>Viridiplantae</taxon>
        <taxon>Streptophyta</taxon>
        <taxon>Embryophyta</taxon>
        <taxon>Tracheophyta</taxon>
        <taxon>Spermatophyta</taxon>
        <taxon>Magnoliopsida</taxon>
        <taxon>eudicotyledons</taxon>
        <taxon>Gunneridae</taxon>
        <taxon>Pentapetalae</taxon>
        <taxon>rosids</taxon>
        <taxon>fabids</taxon>
        <taxon>Rosales</taxon>
        <taxon>Moraceae</taxon>
        <taxon>Moreae</taxon>
        <taxon>Morus</taxon>
    </lineage>
</organism>
<proteinExistence type="predicted"/>
<keyword evidence="2" id="KW-1185">Reference proteome</keyword>